<feature type="transmembrane region" description="Helical" evidence="1">
    <location>
        <begin position="20"/>
        <end position="45"/>
    </location>
</feature>
<accession>A0AAV7QKH7</accession>
<protein>
    <submittedName>
        <fullName evidence="2">Uncharacterized protein</fullName>
    </submittedName>
</protein>
<keyword evidence="1" id="KW-1133">Transmembrane helix</keyword>
<gene>
    <name evidence="2" type="ORF">NDU88_007306</name>
</gene>
<evidence type="ECO:0000313" key="3">
    <source>
        <dbReference type="Proteomes" id="UP001066276"/>
    </source>
</evidence>
<proteinExistence type="predicted"/>
<keyword evidence="3" id="KW-1185">Reference proteome</keyword>
<dbReference type="AlphaFoldDB" id="A0AAV7QKH7"/>
<organism evidence="2 3">
    <name type="scientific">Pleurodeles waltl</name>
    <name type="common">Iberian ribbed newt</name>
    <dbReference type="NCBI Taxonomy" id="8319"/>
    <lineage>
        <taxon>Eukaryota</taxon>
        <taxon>Metazoa</taxon>
        <taxon>Chordata</taxon>
        <taxon>Craniata</taxon>
        <taxon>Vertebrata</taxon>
        <taxon>Euteleostomi</taxon>
        <taxon>Amphibia</taxon>
        <taxon>Batrachia</taxon>
        <taxon>Caudata</taxon>
        <taxon>Salamandroidea</taxon>
        <taxon>Salamandridae</taxon>
        <taxon>Pleurodelinae</taxon>
        <taxon>Pleurodeles</taxon>
    </lineage>
</organism>
<dbReference type="Proteomes" id="UP001066276">
    <property type="component" value="Chromosome 6"/>
</dbReference>
<keyword evidence="1" id="KW-0812">Transmembrane</keyword>
<keyword evidence="1" id="KW-0472">Membrane</keyword>
<evidence type="ECO:0000313" key="2">
    <source>
        <dbReference type="EMBL" id="KAJ1140969.1"/>
    </source>
</evidence>
<name>A0AAV7QKH7_PLEWA</name>
<evidence type="ECO:0000256" key="1">
    <source>
        <dbReference type="SAM" id="Phobius"/>
    </source>
</evidence>
<dbReference type="EMBL" id="JANPWB010000010">
    <property type="protein sequence ID" value="KAJ1140969.1"/>
    <property type="molecule type" value="Genomic_DNA"/>
</dbReference>
<sequence>MQAIEKLTLTNSAIEKYLTVIIRLSIGIMLSMQVSCLSTSVLPVTETRNRLIRTRNQKLIARMPGEPGGAQRRVAPLPQEPRALEPFPSALEPYHGAGGSGVSLTSELGSVLEVHLESRQ</sequence>
<reference evidence="2" key="1">
    <citation type="journal article" date="2022" name="bioRxiv">
        <title>Sequencing and chromosome-scale assembly of the giantPleurodeles waltlgenome.</title>
        <authorList>
            <person name="Brown T."/>
            <person name="Elewa A."/>
            <person name="Iarovenko S."/>
            <person name="Subramanian E."/>
            <person name="Araus A.J."/>
            <person name="Petzold A."/>
            <person name="Susuki M."/>
            <person name="Suzuki K.-i.T."/>
            <person name="Hayashi T."/>
            <person name="Toyoda A."/>
            <person name="Oliveira C."/>
            <person name="Osipova E."/>
            <person name="Leigh N.D."/>
            <person name="Simon A."/>
            <person name="Yun M.H."/>
        </authorList>
    </citation>
    <scope>NUCLEOTIDE SEQUENCE</scope>
    <source>
        <strain evidence="2">20211129_DDA</strain>
        <tissue evidence="2">Liver</tissue>
    </source>
</reference>
<comment type="caution">
    <text evidence="2">The sequence shown here is derived from an EMBL/GenBank/DDBJ whole genome shotgun (WGS) entry which is preliminary data.</text>
</comment>